<name>A0A5C5XEZ8_9PLAN</name>
<gene>
    <name evidence="2" type="ORF">Pan54_16550</name>
</gene>
<sequence precursor="true">MMLRVRQWSPVIILCFSVIFLAINAHAGETLDADENVSKDLINLLLIPTKWDAALAGDQVMNHLVRVSAPQVMGAHDAEFVCVGDRAYIVEHDNDVQPGHGAGDKMYCVLSIVNLKTLEVDKTIPMAKSEQVFENVTLPAGACFVPRILKLNGQFLRCYFASEDGANREAQTWYRDFDLRKETFESSIHKAKLKTAAGVFDMQPRHFYADAVAQGFQKPAKAFGLYLFDSFKQFDGKTYVAINNWPGKQNALALVKDDRITFEVIGHFNEPQSQQLSEAAVNRLPDGTWMAICRNDVGNYHFTTSVDGRKWSEGEEMPFVQKGLNSKPTFDRFGDVYYLGWQENTRIDGCNRSVFNVDVSRDCQTWERKYRFETPESFQYPTFHEHDGAIWLTVSQSDHKGSTDRIMFGKLEDVGAFASQKGLTRKPIPVSPMPPAIMKLGVKLFTDRDYTLQEMPDTVADRRFFRTSIEHTDVVVTKPGMLYAITPTTRPRAASQEKALVAMGFAKVDEPETQFFPGEINRVSLYEKHVQVGERFRFPKFVFFVMGEGTEIEAYLPTAP</sequence>
<feature type="chain" id="PRO_5022857669" description="Sialidase domain-containing protein" evidence="1">
    <location>
        <begin position="28"/>
        <end position="560"/>
    </location>
</feature>
<reference evidence="2 3" key="1">
    <citation type="submission" date="2019-02" db="EMBL/GenBank/DDBJ databases">
        <title>Deep-cultivation of Planctomycetes and their phenomic and genomic characterization uncovers novel biology.</title>
        <authorList>
            <person name="Wiegand S."/>
            <person name="Jogler M."/>
            <person name="Boedeker C."/>
            <person name="Pinto D."/>
            <person name="Vollmers J."/>
            <person name="Rivas-Marin E."/>
            <person name="Kohn T."/>
            <person name="Peeters S.H."/>
            <person name="Heuer A."/>
            <person name="Rast P."/>
            <person name="Oberbeckmann S."/>
            <person name="Bunk B."/>
            <person name="Jeske O."/>
            <person name="Meyerdierks A."/>
            <person name="Storesund J.E."/>
            <person name="Kallscheuer N."/>
            <person name="Luecker S."/>
            <person name="Lage O.M."/>
            <person name="Pohl T."/>
            <person name="Merkel B.J."/>
            <person name="Hornburger P."/>
            <person name="Mueller R.-W."/>
            <person name="Bruemmer F."/>
            <person name="Labrenz M."/>
            <person name="Spormann A.M."/>
            <person name="Op Den Camp H."/>
            <person name="Overmann J."/>
            <person name="Amann R."/>
            <person name="Jetten M.S.M."/>
            <person name="Mascher T."/>
            <person name="Medema M.H."/>
            <person name="Devos D.P."/>
            <person name="Kaster A.-K."/>
            <person name="Ovreas L."/>
            <person name="Rohde M."/>
            <person name="Galperin M.Y."/>
            <person name="Jogler C."/>
        </authorList>
    </citation>
    <scope>NUCLEOTIDE SEQUENCE [LARGE SCALE GENOMIC DNA]</scope>
    <source>
        <strain evidence="2 3">Pan54</strain>
    </source>
</reference>
<keyword evidence="3" id="KW-1185">Reference proteome</keyword>
<feature type="signal peptide" evidence="1">
    <location>
        <begin position="1"/>
        <end position="27"/>
    </location>
</feature>
<organism evidence="2 3">
    <name type="scientific">Rubinisphaera italica</name>
    <dbReference type="NCBI Taxonomy" id="2527969"/>
    <lineage>
        <taxon>Bacteria</taxon>
        <taxon>Pseudomonadati</taxon>
        <taxon>Planctomycetota</taxon>
        <taxon>Planctomycetia</taxon>
        <taxon>Planctomycetales</taxon>
        <taxon>Planctomycetaceae</taxon>
        <taxon>Rubinisphaera</taxon>
    </lineage>
</organism>
<accession>A0A5C5XEZ8</accession>
<dbReference type="AlphaFoldDB" id="A0A5C5XEZ8"/>
<evidence type="ECO:0000313" key="3">
    <source>
        <dbReference type="Proteomes" id="UP000316095"/>
    </source>
</evidence>
<evidence type="ECO:0008006" key="4">
    <source>
        <dbReference type="Google" id="ProtNLM"/>
    </source>
</evidence>
<keyword evidence="1" id="KW-0732">Signal</keyword>
<dbReference type="Proteomes" id="UP000316095">
    <property type="component" value="Unassembled WGS sequence"/>
</dbReference>
<dbReference type="RefSeq" id="WP_207310083.1">
    <property type="nucleotide sequence ID" value="NZ_SJPG01000001.1"/>
</dbReference>
<comment type="caution">
    <text evidence="2">The sequence shown here is derived from an EMBL/GenBank/DDBJ whole genome shotgun (WGS) entry which is preliminary data.</text>
</comment>
<proteinExistence type="predicted"/>
<dbReference type="EMBL" id="SJPG01000001">
    <property type="protein sequence ID" value="TWT60923.1"/>
    <property type="molecule type" value="Genomic_DNA"/>
</dbReference>
<protein>
    <recommendedName>
        <fullName evidence="4">Sialidase domain-containing protein</fullName>
    </recommendedName>
</protein>
<dbReference type="CDD" id="cd15482">
    <property type="entry name" value="Sialidase_non-viral"/>
    <property type="match status" value="1"/>
</dbReference>
<evidence type="ECO:0000256" key="1">
    <source>
        <dbReference type="SAM" id="SignalP"/>
    </source>
</evidence>
<dbReference type="SUPFAM" id="SSF50939">
    <property type="entry name" value="Sialidases"/>
    <property type="match status" value="1"/>
</dbReference>
<dbReference type="Gene3D" id="2.120.10.10">
    <property type="match status" value="1"/>
</dbReference>
<dbReference type="InterPro" id="IPR036278">
    <property type="entry name" value="Sialidase_sf"/>
</dbReference>
<evidence type="ECO:0000313" key="2">
    <source>
        <dbReference type="EMBL" id="TWT60923.1"/>
    </source>
</evidence>